<keyword evidence="3" id="KW-1185">Reference proteome</keyword>
<feature type="compositionally biased region" description="Polar residues" evidence="1">
    <location>
        <begin position="56"/>
        <end position="66"/>
    </location>
</feature>
<protein>
    <submittedName>
        <fullName evidence="2">Uncharacterized protein</fullName>
    </submittedName>
</protein>
<evidence type="ECO:0000313" key="2">
    <source>
        <dbReference type="EMBL" id="MBW0564207.1"/>
    </source>
</evidence>
<dbReference type="AlphaFoldDB" id="A0A9Q3JKN4"/>
<proteinExistence type="predicted"/>
<name>A0A9Q3JKN4_9BASI</name>
<organism evidence="2 3">
    <name type="scientific">Austropuccinia psidii MF-1</name>
    <dbReference type="NCBI Taxonomy" id="1389203"/>
    <lineage>
        <taxon>Eukaryota</taxon>
        <taxon>Fungi</taxon>
        <taxon>Dikarya</taxon>
        <taxon>Basidiomycota</taxon>
        <taxon>Pucciniomycotina</taxon>
        <taxon>Pucciniomycetes</taxon>
        <taxon>Pucciniales</taxon>
        <taxon>Sphaerophragmiaceae</taxon>
        <taxon>Austropuccinia</taxon>
    </lineage>
</organism>
<dbReference type="Proteomes" id="UP000765509">
    <property type="component" value="Unassembled WGS sequence"/>
</dbReference>
<dbReference type="EMBL" id="AVOT02075486">
    <property type="protein sequence ID" value="MBW0564207.1"/>
    <property type="molecule type" value="Genomic_DNA"/>
</dbReference>
<evidence type="ECO:0000256" key="1">
    <source>
        <dbReference type="SAM" id="MobiDB-lite"/>
    </source>
</evidence>
<evidence type="ECO:0000313" key="3">
    <source>
        <dbReference type="Proteomes" id="UP000765509"/>
    </source>
</evidence>
<sequence length="111" mass="12828">MLLVLSPKRVAPRVSQEILGDLNVEVLQPVPHYLPAPTHVSPQNNQLINLETITSHLRSVSQNSRRYPQDSDSDGPQPPPKRFFRPRKDMRNDNKVPDNEEEEEEEDQYCD</sequence>
<reference evidence="2" key="1">
    <citation type="submission" date="2021-03" db="EMBL/GenBank/DDBJ databases">
        <title>Draft genome sequence of rust myrtle Austropuccinia psidii MF-1, a brazilian biotype.</title>
        <authorList>
            <person name="Quecine M.C."/>
            <person name="Pachon D.M.R."/>
            <person name="Bonatelli M.L."/>
            <person name="Correr F.H."/>
            <person name="Franceschini L.M."/>
            <person name="Leite T.F."/>
            <person name="Margarido G.R.A."/>
            <person name="Almeida C.A."/>
            <person name="Ferrarezi J.A."/>
            <person name="Labate C.A."/>
        </authorList>
    </citation>
    <scope>NUCLEOTIDE SEQUENCE</scope>
    <source>
        <strain evidence="2">MF-1</strain>
    </source>
</reference>
<feature type="compositionally biased region" description="Acidic residues" evidence="1">
    <location>
        <begin position="99"/>
        <end position="111"/>
    </location>
</feature>
<comment type="caution">
    <text evidence="2">The sequence shown here is derived from an EMBL/GenBank/DDBJ whole genome shotgun (WGS) entry which is preliminary data.</text>
</comment>
<feature type="region of interest" description="Disordered" evidence="1">
    <location>
        <begin position="56"/>
        <end position="111"/>
    </location>
</feature>
<accession>A0A9Q3JKN4</accession>
<feature type="compositionally biased region" description="Basic and acidic residues" evidence="1">
    <location>
        <begin position="86"/>
        <end position="98"/>
    </location>
</feature>
<gene>
    <name evidence="2" type="ORF">O181_103922</name>
</gene>